<reference evidence="3 4" key="1">
    <citation type="submission" date="2024-02" db="EMBL/GenBank/DDBJ databases">
        <authorList>
            <person name="Chen Y."/>
            <person name="Shah S."/>
            <person name="Dougan E. K."/>
            <person name="Thang M."/>
            <person name="Chan C."/>
        </authorList>
    </citation>
    <scope>NUCLEOTIDE SEQUENCE [LARGE SCALE GENOMIC DNA]</scope>
</reference>
<dbReference type="Proteomes" id="UP001642484">
    <property type="component" value="Unassembled WGS sequence"/>
</dbReference>
<feature type="transmembrane region" description="Helical" evidence="2">
    <location>
        <begin position="463"/>
        <end position="482"/>
    </location>
</feature>
<feature type="transmembrane region" description="Helical" evidence="2">
    <location>
        <begin position="243"/>
        <end position="269"/>
    </location>
</feature>
<keyword evidence="2" id="KW-0472">Membrane</keyword>
<feature type="region of interest" description="Disordered" evidence="1">
    <location>
        <begin position="576"/>
        <end position="597"/>
    </location>
</feature>
<feature type="transmembrane region" description="Helical" evidence="2">
    <location>
        <begin position="289"/>
        <end position="306"/>
    </location>
</feature>
<feature type="transmembrane region" description="Helical" evidence="2">
    <location>
        <begin position="538"/>
        <end position="561"/>
    </location>
</feature>
<evidence type="ECO:0000313" key="3">
    <source>
        <dbReference type="EMBL" id="CAK9112148.1"/>
    </source>
</evidence>
<keyword evidence="2" id="KW-1133">Transmembrane helix</keyword>
<evidence type="ECO:0000313" key="4">
    <source>
        <dbReference type="Proteomes" id="UP001642484"/>
    </source>
</evidence>
<sequence>MEFHLRVPPERWCITKAEFFAFIADVREIWERERGTLPGAYFRLSPASTATTIRSRMRTLTGLAEEVDGPNLYQVNDHYVKPLTLAAGGMSYALMKHPEGLLCQVFISHAWAEGIFELGDQVKRAWPRLQLLRNLYCCLLANPQNLDMRTWLNVPPEQSPFARAMQSASHVLIIPNSTVSIYTRLWCVYEAYLGTRYEKTCIMPTRPKSSAQCLLVVWSILLPLILGAALGLILVLIPINQEVLWKVCLATFVCCFLLTVLTFAVSVALQVCKRRCKRLVHQNLNLLRFFHMTVLWLLSSIILPWVKMPGPYYTPSKFDHYFVMIGTWLFNLLRVAQLNEELLEDRELARQATNLNFVSLVDATCTNSVDEARIRQSISGFERDVELAIHILMKAGAYDHSLRKAFESGANIRGLGTTDLVVKTGVATLLWLLCGAHCIAVFILHDDRGCFEDMPRATLEGHISVIICFVVAGLVPIMSFVAERSGPERGVFAANVWIMAATFALGIPALCEIGDWLARDHFIWLFETNDQHKYCPGAFVQFMLIWFPTITATFAFGFSLLGQEFWLHLHFCPHDEPETSDQSNRSESDSESVDASD</sequence>
<feature type="transmembrane region" description="Helical" evidence="2">
    <location>
        <begin position="318"/>
        <end position="336"/>
    </location>
</feature>
<protein>
    <submittedName>
        <fullName evidence="3">Uncharacterized protein</fullName>
    </submittedName>
</protein>
<gene>
    <name evidence="3" type="ORF">CCMP2556_LOCUS52005</name>
</gene>
<evidence type="ECO:0000256" key="2">
    <source>
        <dbReference type="SAM" id="Phobius"/>
    </source>
</evidence>
<accession>A0ABP0SID6</accession>
<keyword evidence="4" id="KW-1185">Reference proteome</keyword>
<feature type="transmembrane region" description="Helical" evidence="2">
    <location>
        <begin position="494"/>
        <end position="518"/>
    </location>
</feature>
<feature type="transmembrane region" description="Helical" evidence="2">
    <location>
        <begin position="213"/>
        <end position="237"/>
    </location>
</feature>
<dbReference type="EMBL" id="CAXAMN010027694">
    <property type="protein sequence ID" value="CAK9112148.1"/>
    <property type="molecule type" value="Genomic_DNA"/>
</dbReference>
<keyword evidence="2" id="KW-0812">Transmembrane</keyword>
<comment type="caution">
    <text evidence="3">The sequence shown here is derived from an EMBL/GenBank/DDBJ whole genome shotgun (WGS) entry which is preliminary data.</text>
</comment>
<name>A0ABP0SID6_9DINO</name>
<proteinExistence type="predicted"/>
<organism evidence="3 4">
    <name type="scientific">Durusdinium trenchii</name>
    <dbReference type="NCBI Taxonomy" id="1381693"/>
    <lineage>
        <taxon>Eukaryota</taxon>
        <taxon>Sar</taxon>
        <taxon>Alveolata</taxon>
        <taxon>Dinophyceae</taxon>
        <taxon>Suessiales</taxon>
        <taxon>Symbiodiniaceae</taxon>
        <taxon>Durusdinium</taxon>
    </lineage>
</organism>
<evidence type="ECO:0000256" key="1">
    <source>
        <dbReference type="SAM" id="MobiDB-lite"/>
    </source>
</evidence>
<feature type="transmembrane region" description="Helical" evidence="2">
    <location>
        <begin position="420"/>
        <end position="443"/>
    </location>
</feature>